<dbReference type="AlphaFoldDB" id="A0A7N2MK55"/>
<keyword evidence="6" id="KW-0804">Transcription</keyword>
<evidence type="ECO:0000256" key="5">
    <source>
        <dbReference type="ARBA" id="ARBA00023015"/>
    </source>
</evidence>
<dbReference type="SMART" id="SM00355">
    <property type="entry name" value="ZnF_C2H2"/>
    <property type="match status" value="1"/>
</dbReference>
<feature type="region of interest" description="Disordered" evidence="9">
    <location>
        <begin position="71"/>
        <end position="91"/>
    </location>
</feature>
<dbReference type="GO" id="GO:0008270">
    <property type="term" value="F:zinc ion binding"/>
    <property type="evidence" value="ECO:0007669"/>
    <property type="project" value="UniProtKB-KW"/>
</dbReference>
<dbReference type="EnsemblPlants" id="QL09p037703:mrna">
    <property type="protein sequence ID" value="QL09p037703:mrna:CDS:2"/>
    <property type="gene ID" value="QL09p037703"/>
</dbReference>
<dbReference type="EMBL" id="LRBV02000009">
    <property type="status" value="NOT_ANNOTATED_CDS"/>
    <property type="molecule type" value="Genomic_DNA"/>
</dbReference>
<evidence type="ECO:0000256" key="4">
    <source>
        <dbReference type="ARBA" id="ARBA00022833"/>
    </source>
</evidence>
<keyword evidence="4" id="KW-0862">Zinc</keyword>
<evidence type="ECO:0000259" key="10">
    <source>
        <dbReference type="PROSITE" id="PS50157"/>
    </source>
</evidence>
<evidence type="ECO:0000256" key="9">
    <source>
        <dbReference type="SAM" id="MobiDB-lite"/>
    </source>
</evidence>
<keyword evidence="12" id="KW-1185">Reference proteome</keyword>
<keyword evidence="3 8" id="KW-0863">Zinc-finger</keyword>
<evidence type="ECO:0000256" key="8">
    <source>
        <dbReference type="PROSITE-ProRule" id="PRU00042"/>
    </source>
</evidence>
<dbReference type="InterPro" id="IPR013087">
    <property type="entry name" value="Znf_C2H2_type"/>
</dbReference>
<organism evidence="11 12">
    <name type="scientific">Quercus lobata</name>
    <name type="common">Valley oak</name>
    <dbReference type="NCBI Taxonomy" id="97700"/>
    <lineage>
        <taxon>Eukaryota</taxon>
        <taxon>Viridiplantae</taxon>
        <taxon>Streptophyta</taxon>
        <taxon>Embryophyta</taxon>
        <taxon>Tracheophyta</taxon>
        <taxon>Spermatophyta</taxon>
        <taxon>Magnoliopsida</taxon>
        <taxon>eudicotyledons</taxon>
        <taxon>Gunneridae</taxon>
        <taxon>Pentapetalae</taxon>
        <taxon>rosids</taxon>
        <taxon>fabids</taxon>
        <taxon>Fagales</taxon>
        <taxon>Fagaceae</taxon>
        <taxon>Quercus</taxon>
    </lineage>
</organism>
<dbReference type="InterPro" id="IPR052426">
    <property type="entry name" value="Plant_dev_regulator"/>
</dbReference>
<evidence type="ECO:0000313" key="12">
    <source>
        <dbReference type="Proteomes" id="UP000594261"/>
    </source>
</evidence>
<sequence>MEKPYLSKGEGKGKWDSNSFSFEEDHSCGVSWPAKQVFTCNFCKRQFRSAQALGGHMNVHRKDRARLRLLPSSSSDSHNPNPNFTSSPSSSSSKFLPYTHHPWPFLSLPSSSSIDEEKKLELPHLDPLNPQGRNNMNKKRIIGGVLGFEELRGTFAQKDELKVLKKEDTIKLGLEIGLLKDPQEDLDLELRLGFF</sequence>
<proteinExistence type="predicted"/>
<keyword evidence="7" id="KW-0539">Nucleus</keyword>
<feature type="region of interest" description="Disordered" evidence="9">
    <location>
        <begin position="1"/>
        <end position="24"/>
    </location>
</feature>
<reference evidence="11 12" key="1">
    <citation type="journal article" date="2016" name="G3 (Bethesda)">
        <title>First Draft Assembly and Annotation of the Genome of a California Endemic Oak Quercus lobata Nee (Fagaceae).</title>
        <authorList>
            <person name="Sork V.L."/>
            <person name="Fitz-Gibbon S.T."/>
            <person name="Puiu D."/>
            <person name="Crepeau M."/>
            <person name="Gugger P.F."/>
            <person name="Sherman R."/>
            <person name="Stevens K."/>
            <person name="Langley C.H."/>
            <person name="Pellegrini M."/>
            <person name="Salzberg S.L."/>
        </authorList>
    </citation>
    <scope>NUCLEOTIDE SEQUENCE [LARGE SCALE GENOMIC DNA]</scope>
    <source>
        <strain evidence="11 12">cv. SW786</strain>
    </source>
</reference>
<dbReference type="PROSITE" id="PS50157">
    <property type="entry name" value="ZINC_FINGER_C2H2_2"/>
    <property type="match status" value="1"/>
</dbReference>
<dbReference type="PANTHER" id="PTHR45801:SF110">
    <property type="entry name" value="TRANSCRIPTIONAL REGULATOR SUPERMAN"/>
    <property type="match status" value="1"/>
</dbReference>
<feature type="domain" description="C2H2-type" evidence="10">
    <location>
        <begin position="38"/>
        <end position="65"/>
    </location>
</feature>
<dbReference type="Proteomes" id="UP000594261">
    <property type="component" value="Chromosome 9"/>
</dbReference>
<evidence type="ECO:0000256" key="7">
    <source>
        <dbReference type="ARBA" id="ARBA00023242"/>
    </source>
</evidence>
<feature type="compositionally biased region" description="Basic and acidic residues" evidence="9">
    <location>
        <begin position="1"/>
        <end position="15"/>
    </location>
</feature>
<dbReference type="PROSITE" id="PS00028">
    <property type="entry name" value="ZINC_FINGER_C2H2_1"/>
    <property type="match status" value="1"/>
</dbReference>
<dbReference type="Gene3D" id="3.30.160.60">
    <property type="entry name" value="Classic Zinc Finger"/>
    <property type="match status" value="1"/>
</dbReference>
<evidence type="ECO:0000256" key="3">
    <source>
        <dbReference type="ARBA" id="ARBA00022771"/>
    </source>
</evidence>
<dbReference type="PANTHER" id="PTHR45801">
    <property type="entry name" value="OS07G0101800 PROTEIN"/>
    <property type="match status" value="1"/>
</dbReference>
<dbReference type="OMA" id="VQGCAIG"/>
<dbReference type="Gramene" id="QL09p037703:mrna">
    <property type="protein sequence ID" value="QL09p037703:mrna:CDS:2"/>
    <property type="gene ID" value="QL09p037703"/>
</dbReference>
<dbReference type="SUPFAM" id="SSF57667">
    <property type="entry name" value="beta-beta-alpha zinc fingers"/>
    <property type="match status" value="1"/>
</dbReference>
<keyword evidence="5" id="KW-0805">Transcription regulation</keyword>
<evidence type="ECO:0000256" key="2">
    <source>
        <dbReference type="ARBA" id="ARBA00022723"/>
    </source>
</evidence>
<evidence type="ECO:0000256" key="6">
    <source>
        <dbReference type="ARBA" id="ARBA00023163"/>
    </source>
</evidence>
<dbReference type="InterPro" id="IPR036236">
    <property type="entry name" value="Znf_C2H2_sf"/>
</dbReference>
<dbReference type="Pfam" id="PF13912">
    <property type="entry name" value="zf-C2H2_6"/>
    <property type="match status" value="1"/>
</dbReference>
<name>A0A7N2MK55_QUELO</name>
<evidence type="ECO:0000256" key="1">
    <source>
        <dbReference type="ARBA" id="ARBA00004123"/>
    </source>
</evidence>
<comment type="subcellular location">
    <subcellularLocation>
        <location evidence="1">Nucleus</location>
    </subcellularLocation>
</comment>
<reference evidence="11" key="2">
    <citation type="submission" date="2021-01" db="UniProtKB">
        <authorList>
            <consortium name="EnsemblPlants"/>
        </authorList>
    </citation>
    <scope>IDENTIFICATION</scope>
</reference>
<accession>A0A7N2MK55</accession>
<protein>
    <recommendedName>
        <fullName evidence="10">C2H2-type domain-containing protein</fullName>
    </recommendedName>
</protein>
<keyword evidence="2" id="KW-0479">Metal-binding</keyword>
<dbReference type="GO" id="GO:0005634">
    <property type="term" value="C:nucleus"/>
    <property type="evidence" value="ECO:0007669"/>
    <property type="project" value="UniProtKB-SubCell"/>
</dbReference>
<evidence type="ECO:0000313" key="11">
    <source>
        <dbReference type="EnsemblPlants" id="QL09p037703:mrna:CDS:2"/>
    </source>
</evidence>
<dbReference type="InParanoid" id="A0A7N2MK55"/>